<dbReference type="Gene3D" id="3.30.1540.20">
    <property type="entry name" value="MutL, C-terminal domain, dimerisation subdomain"/>
    <property type="match status" value="1"/>
</dbReference>
<evidence type="ECO:0000313" key="2">
    <source>
        <dbReference type="EMBL" id="KAL3667427.1"/>
    </source>
</evidence>
<dbReference type="SUPFAM" id="SSF118116">
    <property type="entry name" value="DNA mismatch repair protein MutL"/>
    <property type="match status" value="1"/>
</dbReference>
<dbReference type="EMBL" id="JBIMZQ010000014">
    <property type="protein sequence ID" value="KAL3667427.1"/>
    <property type="molecule type" value="Genomic_DNA"/>
</dbReference>
<dbReference type="PANTHER" id="PTHR10073:SF47">
    <property type="entry name" value="DNA MISMATCH REPAIR PROTEIN MLH3"/>
    <property type="match status" value="1"/>
</dbReference>
<organism evidence="2 3">
    <name type="scientific">Phytophthora oleae</name>
    <dbReference type="NCBI Taxonomy" id="2107226"/>
    <lineage>
        <taxon>Eukaryota</taxon>
        <taxon>Sar</taxon>
        <taxon>Stramenopiles</taxon>
        <taxon>Oomycota</taxon>
        <taxon>Peronosporomycetes</taxon>
        <taxon>Peronosporales</taxon>
        <taxon>Peronosporaceae</taxon>
        <taxon>Phytophthora</taxon>
    </lineage>
</organism>
<dbReference type="Proteomes" id="UP001632037">
    <property type="component" value="Unassembled WGS sequence"/>
</dbReference>
<reference evidence="2 3" key="1">
    <citation type="submission" date="2024-09" db="EMBL/GenBank/DDBJ databases">
        <title>Genome sequencing and assembly of Phytophthora oleae, isolate VK10A, causative agent of rot of olive drupes.</title>
        <authorList>
            <person name="Conti Taguali S."/>
            <person name="Riolo M."/>
            <person name="La Spada F."/>
            <person name="Cacciola S.O."/>
            <person name="Dionisio G."/>
        </authorList>
    </citation>
    <scope>NUCLEOTIDE SEQUENCE [LARGE SCALE GENOMIC DNA]</scope>
    <source>
        <strain evidence="2 3">VK10A</strain>
    </source>
</reference>
<dbReference type="SMART" id="SM00853">
    <property type="entry name" value="MutL_C"/>
    <property type="match status" value="1"/>
</dbReference>
<name>A0ABD3FKJ4_9STRA</name>
<dbReference type="InterPro" id="IPR014790">
    <property type="entry name" value="MutL_C"/>
</dbReference>
<dbReference type="Gene3D" id="3.30.1370.100">
    <property type="entry name" value="MutL, C-terminal domain, regulatory subdomain"/>
    <property type="match status" value="1"/>
</dbReference>
<dbReference type="InterPro" id="IPR042121">
    <property type="entry name" value="MutL_C_regsub"/>
</dbReference>
<protein>
    <recommendedName>
        <fullName evidence="1">MutL C-terminal dimerisation domain-containing protein</fullName>
    </recommendedName>
</protein>
<dbReference type="InterPro" id="IPR038973">
    <property type="entry name" value="MutL/Mlh/Pms-like"/>
</dbReference>
<dbReference type="AlphaFoldDB" id="A0ABD3FKJ4"/>
<dbReference type="InterPro" id="IPR037198">
    <property type="entry name" value="MutL_C_sf"/>
</dbReference>
<evidence type="ECO:0000313" key="3">
    <source>
        <dbReference type="Proteomes" id="UP001632037"/>
    </source>
</evidence>
<gene>
    <name evidence="2" type="ORF">V7S43_007653</name>
</gene>
<evidence type="ECO:0000259" key="1">
    <source>
        <dbReference type="SMART" id="SM00853"/>
    </source>
</evidence>
<keyword evidence="3" id="KW-1185">Reference proteome</keyword>
<dbReference type="Pfam" id="PF08676">
    <property type="entry name" value="MutL_C"/>
    <property type="match status" value="1"/>
</dbReference>
<accession>A0ABD3FKJ4</accession>
<sequence>MNNYLVQEAANCTPWLSSKPDTYDFADIMLGMYDDSYCNSEEHREIPLPTRKVEGPIESGLDQCVAAEQSRGLNYPGAASIPVRSEFFAAERPANTTLKRWVHSKVSPVNHLAAGLQIDNVQLWKGDREIKISRSVLAKLQVIRQVDRKFILVRAATPRGNVVLCIDQHAADERVRLEKLEEEMFGRDGSLRRVEVETHEPAFVLRVNFKESQVLSHYEDLIRSWGFDFECIASGPEKMLFKCQGSKFEEKNRVLLHATPKVEKRVANVDDFRDFIQLLASVGETRPHSQIRPPVITRLLHSRACRSAVMFGDRLSLAQCQDLIEDLKTCQLPFQCAHGRPSVVPLAEICNSGGP</sequence>
<dbReference type="InterPro" id="IPR042120">
    <property type="entry name" value="MutL_C_dimsub"/>
</dbReference>
<proteinExistence type="predicted"/>
<feature type="domain" description="MutL C-terminal dimerisation" evidence="1">
    <location>
        <begin position="142"/>
        <end position="315"/>
    </location>
</feature>
<comment type="caution">
    <text evidence="2">The sequence shown here is derived from an EMBL/GenBank/DDBJ whole genome shotgun (WGS) entry which is preliminary data.</text>
</comment>
<dbReference type="PANTHER" id="PTHR10073">
    <property type="entry name" value="DNA MISMATCH REPAIR PROTEIN MLH, PMS, MUTL"/>
    <property type="match status" value="1"/>
</dbReference>